<protein>
    <submittedName>
        <fullName evidence="5">HlyD family secretion protein</fullName>
    </submittedName>
</protein>
<name>A0A1R4HQR3_9GAMM</name>
<sequence>MSPDQKFARWVKVALAAFALLFIYFLIADSFMPMTPEARVMRPVARVAPELSAPVKEVTVRDHQQVAKGDVLFRLDPEPFQLALDQARLNREQAERENTRLEAELAAARAVLASAQATAEERSSERRRGEALVGRQNISRQQYEQQVAAEHTALAEVASAEANIQSLEVQLGENGNTNLRLRQADNALEKAQLDVERTEVRAAESGQVTNLQLQVGDYVQAGQPVIALVTQKMDIVADFREKSLRHVLPSDSAAVIFDAMPGHIFEGQVSAFDAGVREGQLTADGQLADIPTSDRWVRDAQRLRIHIVLNEPIAALLPSGARATVQLLPGEHALAHPFAWLQTHLISWLHYVY</sequence>
<feature type="coiled-coil region" evidence="2">
    <location>
        <begin position="84"/>
        <end position="118"/>
    </location>
</feature>
<evidence type="ECO:0000256" key="2">
    <source>
        <dbReference type="SAM" id="Coils"/>
    </source>
</evidence>
<proteinExistence type="inferred from homology"/>
<dbReference type="Gene3D" id="2.40.30.170">
    <property type="match status" value="1"/>
</dbReference>
<evidence type="ECO:0000259" key="3">
    <source>
        <dbReference type="Pfam" id="PF25917"/>
    </source>
</evidence>
<gene>
    <name evidence="5" type="ORF">CZ787_02440</name>
</gene>
<dbReference type="OrthoDB" id="8958519at2"/>
<dbReference type="EMBL" id="FUKM01000009">
    <property type="protein sequence ID" value="SJN09880.1"/>
    <property type="molecule type" value="Genomic_DNA"/>
</dbReference>
<reference evidence="5 6" key="1">
    <citation type="submission" date="2017-02" db="EMBL/GenBank/DDBJ databases">
        <authorList>
            <person name="Dridi B."/>
        </authorList>
    </citation>
    <scope>NUCLEOTIDE SEQUENCE [LARGE SCALE GENOMIC DNA]</scope>
    <source>
        <strain evidence="5 6">JB380</strain>
    </source>
</reference>
<feature type="domain" description="p-hydroxybenzoic acid efflux pump subunit AaeA-like beta-barrel" evidence="4">
    <location>
        <begin position="235"/>
        <end position="326"/>
    </location>
</feature>
<evidence type="ECO:0000259" key="4">
    <source>
        <dbReference type="Pfam" id="PF25963"/>
    </source>
</evidence>
<dbReference type="AlphaFoldDB" id="A0A1R4HQR3"/>
<comment type="caution">
    <text evidence="5">The sequence shown here is derived from an EMBL/GenBank/DDBJ whole genome shotgun (WGS) entry which is preliminary data.</text>
</comment>
<evidence type="ECO:0000313" key="6">
    <source>
        <dbReference type="Proteomes" id="UP000196331"/>
    </source>
</evidence>
<comment type="similarity">
    <text evidence="1">Belongs to the membrane fusion protein (MFP) (TC 8.A.1) family.</text>
</comment>
<dbReference type="PANTHER" id="PTHR30386">
    <property type="entry name" value="MEMBRANE FUSION SUBUNIT OF EMRAB-TOLC MULTIDRUG EFFLUX PUMP"/>
    <property type="match status" value="1"/>
</dbReference>
<dbReference type="Gene3D" id="2.40.50.100">
    <property type="match status" value="1"/>
</dbReference>
<evidence type="ECO:0000313" key="5">
    <source>
        <dbReference type="EMBL" id="SJN09880.1"/>
    </source>
</evidence>
<dbReference type="InterPro" id="IPR050739">
    <property type="entry name" value="MFP"/>
</dbReference>
<accession>A0A1R4HQR3</accession>
<dbReference type="Pfam" id="PF25917">
    <property type="entry name" value="BSH_RND"/>
    <property type="match status" value="1"/>
</dbReference>
<feature type="domain" description="Multidrug resistance protein MdtA-like barrel-sandwich hybrid" evidence="3">
    <location>
        <begin position="45"/>
        <end position="231"/>
    </location>
</feature>
<dbReference type="Gene3D" id="1.10.287.470">
    <property type="entry name" value="Helix hairpin bin"/>
    <property type="match status" value="2"/>
</dbReference>
<dbReference type="Pfam" id="PF25963">
    <property type="entry name" value="Beta-barrel_AAEA"/>
    <property type="match status" value="1"/>
</dbReference>
<dbReference type="InterPro" id="IPR058625">
    <property type="entry name" value="MdtA-like_BSH"/>
</dbReference>
<keyword evidence="2" id="KW-0175">Coiled coil</keyword>
<dbReference type="InterPro" id="IPR058634">
    <property type="entry name" value="AaeA-lik-b-barrel"/>
</dbReference>
<organism evidence="5 6">
    <name type="scientific">Halomonas citrativorans</name>
    <dbReference type="NCBI Taxonomy" id="2742612"/>
    <lineage>
        <taxon>Bacteria</taxon>
        <taxon>Pseudomonadati</taxon>
        <taxon>Pseudomonadota</taxon>
        <taxon>Gammaproteobacteria</taxon>
        <taxon>Oceanospirillales</taxon>
        <taxon>Halomonadaceae</taxon>
        <taxon>Halomonas</taxon>
    </lineage>
</organism>
<dbReference type="SUPFAM" id="SSF111369">
    <property type="entry name" value="HlyD-like secretion proteins"/>
    <property type="match status" value="3"/>
</dbReference>
<evidence type="ECO:0000256" key="1">
    <source>
        <dbReference type="ARBA" id="ARBA00009477"/>
    </source>
</evidence>
<feature type="coiled-coil region" evidence="2">
    <location>
        <begin position="150"/>
        <end position="201"/>
    </location>
</feature>
<dbReference type="RefSeq" id="WP_087105799.1">
    <property type="nucleotide sequence ID" value="NZ_FUKM01000009.1"/>
</dbReference>
<dbReference type="Proteomes" id="UP000196331">
    <property type="component" value="Unassembled WGS sequence"/>
</dbReference>